<comment type="caution">
    <text evidence="2">The sequence shown here is derived from an EMBL/GenBank/DDBJ whole genome shotgun (WGS) entry which is preliminary data.</text>
</comment>
<evidence type="ECO:0000313" key="3">
    <source>
        <dbReference type="Proteomes" id="UP000288805"/>
    </source>
</evidence>
<gene>
    <name evidence="2" type="ORF">CK203_018755</name>
</gene>
<dbReference type="AlphaFoldDB" id="A0A438JAS1"/>
<protein>
    <submittedName>
        <fullName evidence="2">Uncharacterized protein</fullName>
    </submittedName>
</protein>
<feature type="compositionally biased region" description="Polar residues" evidence="1">
    <location>
        <begin position="146"/>
        <end position="163"/>
    </location>
</feature>
<evidence type="ECO:0000256" key="1">
    <source>
        <dbReference type="SAM" id="MobiDB-lite"/>
    </source>
</evidence>
<dbReference type="Proteomes" id="UP000288805">
    <property type="component" value="Unassembled WGS sequence"/>
</dbReference>
<proteinExistence type="predicted"/>
<feature type="compositionally biased region" description="Low complexity" evidence="1">
    <location>
        <begin position="126"/>
        <end position="145"/>
    </location>
</feature>
<feature type="compositionally biased region" description="Low complexity" evidence="1">
    <location>
        <begin position="90"/>
        <end position="99"/>
    </location>
</feature>
<feature type="region of interest" description="Disordered" evidence="1">
    <location>
        <begin position="90"/>
        <end position="163"/>
    </location>
</feature>
<sequence>MGELRDDKEQRKRKIAPVPYNDSSKQYAFRNDFATYAASATDSAPAYSSGLPKDAYSPDEGDGHDPKKFKSVDGSYRAHLSASATLKTDSFSSLSAPSSPKKGAQDISGPPGFSTPPANSGKFYQSCPSSTSSISPSSVLSSQDSMNSTAFGPSASVPSSAIQNHKGGSDEIFEAKGFICSESLLSYFIRFAFDVDLWEDRENSWNPREDVSHGDQLDLVMAQRLFERSATKGIFNNLKTNLQPILVKRLKELSQLKPTIDVGLEMADSAYLLKLLNSSNPKFETVGKKAGKGAMLLQEGMRLIEQGQEALRSAILELSTPVD</sequence>
<reference evidence="2 3" key="1">
    <citation type="journal article" date="2018" name="PLoS Genet.">
        <title>Population sequencing reveals clonal diversity and ancestral inbreeding in the grapevine cultivar Chardonnay.</title>
        <authorList>
            <person name="Roach M.J."/>
            <person name="Johnson D.L."/>
            <person name="Bohlmann J."/>
            <person name="van Vuuren H.J."/>
            <person name="Jones S.J."/>
            <person name="Pretorius I.S."/>
            <person name="Schmidt S.A."/>
            <person name="Borneman A.R."/>
        </authorList>
    </citation>
    <scope>NUCLEOTIDE SEQUENCE [LARGE SCALE GENOMIC DNA]</scope>
    <source>
        <strain evidence="3">cv. Chardonnay</strain>
        <tissue evidence="2">Leaf</tissue>
    </source>
</reference>
<feature type="region of interest" description="Disordered" evidence="1">
    <location>
        <begin position="1"/>
        <end position="21"/>
    </location>
</feature>
<feature type="compositionally biased region" description="Basic and acidic residues" evidence="1">
    <location>
        <begin position="61"/>
        <end position="71"/>
    </location>
</feature>
<evidence type="ECO:0000313" key="2">
    <source>
        <dbReference type="EMBL" id="RVX06070.1"/>
    </source>
</evidence>
<dbReference type="EMBL" id="QGNW01000053">
    <property type="protein sequence ID" value="RVX06070.1"/>
    <property type="molecule type" value="Genomic_DNA"/>
</dbReference>
<feature type="compositionally biased region" description="Basic and acidic residues" evidence="1">
    <location>
        <begin position="1"/>
        <end position="10"/>
    </location>
</feature>
<feature type="region of interest" description="Disordered" evidence="1">
    <location>
        <begin position="42"/>
        <end position="72"/>
    </location>
</feature>
<name>A0A438JAS1_VITVI</name>
<organism evidence="2 3">
    <name type="scientific">Vitis vinifera</name>
    <name type="common">Grape</name>
    <dbReference type="NCBI Taxonomy" id="29760"/>
    <lineage>
        <taxon>Eukaryota</taxon>
        <taxon>Viridiplantae</taxon>
        <taxon>Streptophyta</taxon>
        <taxon>Embryophyta</taxon>
        <taxon>Tracheophyta</taxon>
        <taxon>Spermatophyta</taxon>
        <taxon>Magnoliopsida</taxon>
        <taxon>eudicotyledons</taxon>
        <taxon>Gunneridae</taxon>
        <taxon>Pentapetalae</taxon>
        <taxon>rosids</taxon>
        <taxon>Vitales</taxon>
        <taxon>Vitaceae</taxon>
        <taxon>Viteae</taxon>
        <taxon>Vitis</taxon>
    </lineage>
</organism>
<accession>A0A438JAS1</accession>